<gene>
    <name evidence="1" type="ORF">BN9_101890</name>
</gene>
<reference evidence="1 2" key="1">
    <citation type="submission" date="2012-05" db="EMBL/GenBank/DDBJ databases">
        <title>Recombination and specialization in a pathogen metapopulation.</title>
        <authorList>
            <person name="Gardiner A."/>
            <person name="Kemen E."/>
            <person name="Schultz-Larsen T."/>
            <person name="MacLean D."/>
            <person name="Van Oosterhout C."/>
            <person name="Jones J.D.G."/>
        </authorList>
    </citation>
    <scope>NUCLEOTIDE SEQUENCE [LARGE SCALE GENOMIC DNA]</scope>
    <source>
        <strain evidence="1 2">Ac Nc2</strain>
    </source>
</reference>
<organism evidence="1 2">
    <name type="scientific">Albugo candida</name>
    <dbReference type="NCBI Taxonomy" id="65357"/>
    <lineage>
        <taxon>Eukaryota</taxon>
        <taxon>Sar</taxon>
        <taxon>Stramenopiles</taxon>
        <taxon>Oomycota</taxon>
        <taxon>Peronosporomycetes</taxon>
        <taxon>Albuginales</taxon>
        <taxon>Albuginaceae</taxon>
        <taxon>Albugo</taxon>
    </lineage>
</organism>
<sequence>MEFLDMERCHGSKSQRPDQLYRFPGFRMMSSGLLQIIWLNMDRLTFPWKDGCIDIESLARRRVQICKRQV</sequence>
<protein>
    <submittedName>
        <fullName evidence="1">Uncharacterized protein</fullName>
    </submittedName>
</protein>
<dbReference type="Proteomes" id="UP000053237">
    <property type="component" value="Unassembled WGS sequence"/>
</dbReference>
<evidence type="ECO:0000313" key="2">
    <source>
        <dbReference type="Proteomes" id="UP000053237"/>
    </source>
</evidence>
<dbReference type="InParanoid" id="A0A024GRL2"/>
<name>A0A024GRL2_9STRA</name>
<proteinExistence type="predicted"/>
<dbReference type="EMBL" id="CAIX01000260">
    <property type="protein sequence ID" value="CCI48979.1"/>
    <property type="molecule type" value="Genomic_DNA"/>
</dbReference>
<comment type="caution">
    <text evidence="1">The sequence shown here is derived from an EMBL/GenBank/DDBJ whole genome shotgun (WGS) entry which is preliminary data.</text>
</comment>
<evidence type="ECO:0000313" key="1">
    <source>
        <dbReference type="EMBL" id="CCI48979.1"/>
    </source>
</evidence>
<dbReference type="AlphaFoldDB" id="A0A024GRL2"/>
<keyword evidence="2" id="KW-1185">Reference proteome</keyword>
<accession>A0A024GRL2</accession>